<dbReference type="STRING" id="80878.RP29_19350"/>
<sequence>MRMTSNQVLTHSALRAGALLGLSHAALAQALGLDQSTASAMEHGLAELQGDTPSGQLALTLIKIYQSLTANVGGDEQACKQWVCSHNTGLVGTPALLMQSEGGLNAVLAYLQSMDAPQGR</sequence>
<name>A0A0D7K3N2_9BURK</name>
<dbReference type="InterPro" id="IPR024467">
    <property type="entry name" value="Xre/MbcA/ParS-like_toxin-bd"/>
</dbReference>
<dbReference type="Pfam" id="PF09722">
    <property type="entry name" value="Xre_MbcA_ParS_C"/>
    <property type="match status" value="1"/>
</dbReference>
<feature type="chain" id="PRO_5002320809" description="Antitoxin Xre/MbcA/ParS-like toxin-binding domain-containing protein" evidence="1">
    <location>
        <begin position="29"/>
        <end position="120"/>
    </location>
</feature>
<reference evidence="3 4" key="1">
    <citation type="submission" date="2014-12" db="EMBL/GenBank/DDBJ databases">
        <title>Isolation of bacteria from lake water.</title>
        <authorList>
            <person name="Sheng K.-Y."/>
            <person name="Chin P.-S."/>
            <person name="Chan K.-G."/>
            <person name="Tan G.S."/>
        </authorList>
    </citation>
    <scope>NUCLEOTIDE SEQUENCE [LARGE SCALE GENOMIC DNA]</scope>
    <source>
        <strain evidence="3 4">KY4</strain>
    </source>
</reference>
<proteinExistence type="predicted"/>
<protein>
    <recommendedName>
        <fullName evidence="2">Antitoxin Xre/MbcA/ParS-like toxin-binding domain-containing protein</fullName>
    </recommendedName>
</protein>
<dbReference type="EMBL" id="JXYQ01000089">
    <property type="protein sequence ID" value="KJA08915.1"/>
    <property type="molecule type" value="Genomic_DNA"/>
</dbReference>
<evidence type="ECO:0000313" key="3">
    <source>
        <dbReference type="EMBL" id="KJA08915.1"/>
    </source>
</evidence>
<keyword evidence="1" id="KW-0732">Signal</keyword>
<evidence type="ECO:0000259" key="2">
    <source>
        <dbReference type="Pfam" id="PF09722"/>
    </source>
</evidence>
<evidence type="ECO:0000313" key="4">
    <source>
        <dbReference type="Proteomes" id="UP000032566"/>
    </source>
</evidence>
<gene>
    <name evidence="3" type="ORF">RP29_19350</name>
</gene>
<evidence type="ECO:0000256" key="1">
    <source>
        <dbReference type="SAM" id="SignalP"/>
    </source>
</evidence>
<feature type="domain" description="Antitoxin Xre/MbcA/ParS-like toxin-binding" evidence="2">
    <location>
        <begin position="68"/>
        <end position="115"/>
    </location>
</feature>
<dbReference type="OrthoDB" id="565125at2"/>
<dbReference type="Proteomes" id="UP000032566">
    <property type="component" value="Unassembled WGS sequence"/>
</dbReference>
<organism evidence="3 4">
    <name type="scientific">Acidovorax temperans</name>
    <dbReference type="NCBI Taxonomy" id="80878"/>
    <lineage>
        <taxon>Bacteria</taxon>
        <taxon>Pseudomonadati</taxon>
        <taxon>Pseudomonadota</taxon>
        <taxon>Betaproteobacteria</taxon>
        <taxon>Burkholderiales</taxon>
        <taxon>Comamonadaceae</taxon>
        <taxon>Acidovorax</taxon>
    </lineage>
</organism>
<keyword evidence="4" id="KW-1185">Reference proteome</keyword>
<feature type="signal peptide" evidence="1">
    <location>
        <begin position="1"/>
        <end position="28"/>
    </location>
</feature>
<accession>A0A0D7K3N2</accession>
<dbReference type="PATRIC" id="fig|80878.5.peg.4108"/>
<comment type="caution">
    <text evidence="3">The sequence shown here is derived from an EMBL/GenBank/DDBJ whole genome shotgun (WGS) entry which is preliminary data.</text>
</comment>
<dbReference type="AlphaFoldDB" id="A0A0D7K3N2"/>